<keyword evidence="8" id="KW-1185">Reference proteome</keyword>
<keyword evidence="2" id="KW-0560">Oxidoreductase</keyword>
<evidence type="ECO:0000313" key="7">
    <source>
        <dbReference type="EMBL" id="TVT53850.1"/>
    </source>
</evidence>
<dbReference type="OrthoDB" id="9769888at2"/>
<evidence type="ECO:0000256" key="4">
    <source>
        <dbReference type="ARBA" id="ARBA00023194"/>
    </source>
</evidence>
<dbReference type="InterPro" id="IPR042098">
    <property type="entry name" value="TauD-like_sf"/>
</dbReference>
<keyword evidence="3" id="KW-0408">Iron</keyword>
<organism evidence="7 8">
    <name type="scientific">Amycolatopsis rhizosphaerae</name>
    <dbReference type="NCBI Taxonomy" id="2053003"/>
    <lineage>
        <taxon>Bacteria</taxon>
        <taxon>Bacillati</taxon>
        <taxon>Actinomycetota</taxon>
        <taxon>Actinomycetes</taxon>
        <taxon>Pseudonocardiales</taxon>
        <taxon>Pseudonocardiaceae</taxon>
        <taxon>Amycolatopsis</taxon>
    </lineage>
</organism>
<dbReference type="RefSeq" id="WP_144587269.1">
    <property type="nucleotide sequence ID" value="NZ_VJWX01000080.1"/>
</dbReference>
<proteinExistence type="predicted"/>
<evidence type="ECO:0000259" key="6">
    <source>
        <dbReference type="Pfam" id="PF02668"/>
    </source>
</evidence>
<comment type="caution">
    <text evidence="7">The sequence shown here is derived from an EMBL/GenBank/DDBJ whole genome shotgun (WGS) entry which is preliminary data.</text>
</comment>
<dbReference type="GO" id="GO:0017000">
    <property type="term" value="P:antibiotic biosynthetic process"/>
    <property type="evidence" value="ECO:0007669"/>
    <property type="project" value="UniProtKB-KW"/>
</dbReference>
<dbReference type="EMBL" id="VJWX01000080">
    <property type="protein sequence ID" value="TVT53850.1"/>
    <property type="molecule type" value="Genomic_DNA"/>
</dbReference>
<feature type="domain" description="TauD/TfdA-like" evidence="6">
    <location>
        <begin position="46"/>
        <end position="336"/>
    </location>
</feature>
<dbReference type="InterPro" id="IPR050411">
    <property type="entry name" value="AlphaKG_dependent_hydroxylases"/>
</dbReference>
<dbReference type="Proteomes" id="UP000320011">
    <property type="component" value="Unassembled WGS sequence"/>
</dbReference>
<dbReference type="PANTHER" id="PTHR10696">
    <property type="entry name" value="GAMMA-BUTYROBETAINE HYDROXYLASE-RELATED"/>
    <property type="match status" value="1"/>
</dbReference>
<reference evidence="7 8" key="2">
    <citation type="submission" date="2019-08" db="EMBL/GenBank/DDBJ databases">
        <title>Amycolatopsis acidicola sp. nov., isolated from peat swamp forest soil.</title>
        <authorList>
            <person name="Srisuk N."/>
        </authorList>
    </citation>
    <scope>NUCLEOTIDE SEQUENCE [LARGE SCALE GENOMIC DNA]</scope>
    <source>
        <strain evidence="7 8">TBRC 6029</strain>
    </source>
</reference>
<comment type="cofactor">
    <cofactor evidence="1">
        <name>Fe(2+)</name>
        <dbReference type="ChEBI" id="CHEBI:29033"/>
    </cofactor>
</comment>
<evidence type="ECO:0000256" key="3">
    <source>
        <dbReference type="ARBA" id="ARBA00023004"/>
    </source>
</evidence>
<dbReference type="PANTHER" id="PTHR10696:SF56">
    <property type="entry name" value="TAUD_TFDA-LIKE DOMAIN-CONTAINING PROTEIN"/>
    <property type="match status" value="1"/>
</dbReference>
<evidence type="ECO:0000256" key="1">
    <source>
        <dbReference type="ARBA" id="ARBA00001954"/>
    </source>
</evidence>
<protein>
    <submittedName>
        <fullName evidence="7">TauD/TfdA family dioxygenase</fullName>
    </submittedName>
</protein>
<keyword evidence="7" id="KW-0223">Dioxygenase</keyword>
<dbReference type="GO" id="GO:0051213">
    <property type="term" value="F:dioxygenase activity"/>
    <property type="evidence" value="ECO:0007669"/>
    <property type="project" value="UniProtKB-KW"/>
</dbReference>
<evidence type="ECO:0000256" key="2">
    <source>
        <dbReference type="ARBA" id="ARBA00023002"/>
    </source>
</evidence>
<dbReference type="InterPro" id="IPR003819">
    <property type="entry name" value="TauD/TfdA-like"/>
</dbReference>
<feature type="region of interest" description="Disordered" evidence="5">
    <location>
        <begin position="1"/>
        <end position="20"/>
    </location>
</feature>
<dbReference type="Gene3D" id="3.60.130.10">
    <property type="entry name" value="Clavaminate synthase-like"/>
    <property type="match status" value="1"/>
</dbReference>
<evidence type="ECO:0000256" key="5">
    <source>
        <dbReference type="SAM" id="MobiDB-lite"/>
    </source>
</evidence>
<sequence>MSLHESGPAKPGPRRRAAVSLSPETLVRLEPLRQGEPTPLLVRPAVEGVNLLSWAGDHRELLRRKLLHHAALLFRGFTLGDVGEFERIIEVIGGGGLLEYSYASTPRSHVAGNIYTSTEYPANQEIPLHNEMAYTRQWPMKLGFYSVTAATEGGETPLADSRRVYERIPAAIREPFERKKVMYVRNYGEGLDLPWQEVFQTTDRAAVERFCREQDIEFTWKGDDGLRTRQVCQAVARHPVTGETVWFNQAHLFHISNLAKDMRETLLRSFGEDGLPRNTYYGDGSPMDSETLDVVRRVYREESIVFPWQDGDITVLENMLVAHGRRPFTGPRKLVVGMAEPFDGSEA</sequence>
<dbReference type="SUPFAM" id="SSF51197">
    <property type="entry name" value="Clavaminate synthase-like"/>
    <property type="match status" value="1"/>
</dbReference>
<name>A0A558CYQ0_9PSEU</name>
<evidence type="ECO:0000313" key="8">
    <source>
        <dbReference type="Proteomes" id="UP000320011"/>
    </source>
</evidence>
<keyword evidence="4" id="KW-0045">Antibiotic biosynthesis</keyword>
<accession>A0A558CYQ0</accession>
<gene>
    <name evidence="7" type="ORF">FNH05_11100</name>
</gene>
<dbReference type="AlphaFoldDB" id="A0A558CYQ0"/>
<dbReference type="Pfam" id="PF02668">
    <property type="entry name" value="TauD"/>
    <property type="match status" value="1"/>
</dbReference>
<reference evidence="7 8" key="1">
    <citation type="submission" date="2019-07" db="EMBL/GenBank/DDBJ databases">
        <authorList>
            <person name="Duangmal K."/>
            <person name="Teo W.F.A."/>
        </authorList>
    </citation>
    <scope>NUCLEOTIDE SEQUENCE [LARGE SCALE GENOMIC DNA]</scope>
    <source>
        <strain evidence="7 8">TBRC 6029</strain>
    </source>
</reference>